<name>A0AAE1GDF3_PETCI</name>
<evidence type="ECO:0000313" key="1">
    <source>
        <dbReference type="EMBL" id="KAK3889835.1"/>
    </source>
</evidence>
<proteinExistence type="predicted"/>
<evidence type="ECO:0000313" key="2">
    <source>
        <dbReference type="Proteomes" id="UP001286313"/>
    </source>
</evidence>
<keyword evidence="2" id="KW-1185">Reference proteome</keyword>
<dbReference type="EMBL" id="JAWQEG010000461">
    <property type="protein sequence ID" value="KAK3889835.1"/>
    <property type="molecule type" value="Genomic_DNA"/>
</dbReference>
<sequence length="68" mass="7384">MENRDLVKNTIAQSCVFDPIPTVNLYLALPSGEIREETGASAINSEDTVTTTYNTLNLSTVVVIELVV</sequence>
<protein>
    <submittedName>
        <fullName evidence="1">Uncharacterized protein</fullName>
    </submittedName>
</protein>
<dbReference type="Proteomes" id="UP001286313">
    <property type="component" value="Unassembled WGS sequence"/>
</dbReference>
<gene>
    <name evidence="1" type="ORF">Pcinc_006200</name>
</gene>
<dbReference type="AlphaFoldDB" id="A0AAE1GDF3"/>
<comment type="caution">
    <text evidence="1">The sequence shown here is derived from an EMBL/GenBank/DDBJ whole genome shotgun (WGS) entry which is preliminary data.</text>
</comment>
<accession>A0AAE1GDF3</accession>
<organism evidence="1 2">
    <name type="scientific">Petrolisthes cinctipes</name>
    <name type="common">Flat porcelain crab</name>
    <dbReference type="NCBI Taxonomy" id="88211"/>
    <lineage>
        <taxon>Eukaryota</taxon>
        <taxon>Metazoa</taxon>
        <taxon>Ecdysozoa</taxon>
        <taxon>Arthropoda</taxon>
        <taxon>Crustacea</taxon>
        <taxon>Multicrustacea</taxon>
        <taxon>Malacostraca</taxon>
        <taxon>Eumalacostraca</taxon>
        <taxon>Eucarida</taxon>
        <taxon>Decapoda</taxon>
        <taxon>Pleocyemata</taxon>
        <taxon>Anomura</taxon>
        <taxon>Galatheoidea</taxon>
        <taxon>Porcellanidae</taxon>
        <taxon>Petrolisthes</taxon>
    </lineage>
</organism>
<reference evidence="1" key="1">
    <citation type="submission" date="2023-10" db="EMBL/GenBank/DDBJ databases">
        <title>Genome assemblies of two species of porcelain crab, Petrolisthes cinctipes and Petrolisthes manimaculis (Anomura: Porcellanidae).</title>
        <authorList>
            <person name="Angst P."/>
        </authorList>
    </citation>
    <scope>NUCLEOTIDE SEQUENCE</scope>
    <source>
        <strain evidence="1">PB745_01</strain>
        <tissue evidence="1">Gill</tissue>
    </source>
</reference>